<dbReference type="OrthoDB" id="3019739at2759"/>
<accession>A0A9W8MLA2</accession>
<protein>
    <submittedName>
        <fullName evidence="1">Uncharacterized protein</fullName>
    </submittedName>
</protein>
<organism evidence="1 2">
    <name type="scientific">Candolleomyces eurysporus</name>
    <dbReference type="NCBI Taxonomy" id="2828524"/>
    <lineage>
        <taxon>Eukaryota</taxon>
        <taxon>Fungi</taxon>
        <taxon>Dikarya</taxon>
        <taxon>Basidiomycota</taxon>
        <taxon>Agaricomycotina</taxon>
        <taxon>Agaricomycetes</taxon>
        <taxon>Agaricomycetidae</taxon>
        <taxon>Agaricales</taxon>
        <taxon>Agaricineae</taxon>
        <taxon>Psathyrellaceae</taxon>
        <taxon>Candolleomyces</taxon>
    </lineage>
</organism>
<evidence type="ECO:0000313" key="1">
    <source>
        <dbReference type="EMBL" id="KAJ2936140.1"/>
    </source>
</evidence>
<name>A0A9W8MLA2_9AGAR</name>
<gene>
    <name evidence="1" type="ORF">H1R20_g954</name>
</gene>
<dbReference type="PANTHER" id="PTHR36681">
    <property type="entry name" value="NUCLEAR GTPASE, GERMINAL CENTER-ASSOCIATED, TANDEM DUPLICATE 3"/>
    <property type="match status" value="1"/>
</dbReference>
<sequence>MLSSFETGAVEAIGRLLDDFEKSVSEELEDLIRVQRQLCLEDAKLNILSTTDAVNLTVTQQQRRISRTMAPRIQEFMEDAYSKAVKEPGGHGSYRRRKDRIREFLEIEENRNEMFEGGAKVIMDRLDEVAVAVGNALYESVGTALAQKIEVNLSVLWEVVLDDPAQVRARKNMAEVAAGVSDQVSLWLEAAWHQYECPEQDDELTDEDFGFDDELRDEDFDVGSDSDYS</sequence>
<feature type="non-terminal residue" evidence="1">
    <location>
        <position position="229"/>
    </location>
</feature>
<dbReference type="PANTHER" id="PTHR36681:SF3">
    <property type="entry name" value="NUCLEAR GTPASE, GERMINAL CENTER-ASSOCIATED, TANDEM DUPLICATE 3"/>
    <property type="match status" value="1"/>
</dbReference>
<evidence type="ECO:0000313" key="2">
    <source>
        <dbReference type="Proteomes" id="UP001140091"/>
    </source>
</evidence>
<proteinExistence type="predicted"/>
<dbReference type="Proteomes" id="UP001140091">
    <property type="component" value="Unassembled WGS sequence"/>
</dbReference>
<keyword evidence="2" id="KW-1185">Reference proteome</keyword>
<dbReference type="AlphaFoldDB" id="A0A9W8MLA2"/>
<dbReference type="EMBL" id="JANBPK010000162">
    <property type="protein sequence ID" value="KAJ2936140.1"/>
    <property type="molecule type" value="Genomic_DNA"/>
</dbReference>
<comment type="caution">
    <text evidence="1">The sequence shown here is derived from an EMBL/GenBank/DDBJ whole genome shotgun (WGS) entry which is preliminary data.</text>
</comment>
<reference evidence="1" key="1">
    <citation type="submission" date="2022-06" db="EMBL/GenBank/DDBJ databases">
        <title>Genome Sequence of Candolleomyces eurysporus.</title>
        <authorList>
            <person name="Buettner E."/>
        </authorList>
    </citation>
    <scope>NUCLEOTIDE SEQUENCE</scope>
    <source>
        <strain evidence="1">VTCC 930004</strain>
    </source>
</reference>